<organism evidence="1 2">
    <name type="scientific">Spirosoma linguale (strain ATCC 33905 / DSM 74 / LMG 10896 / Claus 1)</name>
    <dbReference type="NCBI Taxonomy" id="504472"/>
    <lineage>
        <taxon>Bacteria</taxon>
        <taxon>Pseudomonadati</taxon>
        <taxon>Bacteroidota</taxon>
        <taxon>Cytophagia</taxon>
        <taxon>Cytophagales</taxon>
        <taxon>Cytophagaceae</taxon>
        <taxon>Spirosoma</taxon>
    </lineage>
</organism>
<accession>D2QSP6</accession>
<protein>
    <submittedName>
        <fullName evidence="1">Uncharacterized protein</fullName>
    </submittedName>
</protein>
<name>D2QSP6_SPILD</name>
<dbReference type="STRING" id="504472.Slin_5864"/>
<keyword evidence="2" id="KW-1185">Reference proteome</keyword>
<sequence>MIRIPDFKRLSFDLNRERGRYLVRICPPGFTKVPGELIVEERRSDAIRNDVDLILRGPNTQKDGQKRRISFFTGLRSTQYADVYDGNILTFGQGGKKTTHYVLLRFTPDAGRLILLYFPSFRPFPNQRAEFVAETVGRGLL</sequence>
<dbReference type="HOGENOM" id="CLU_1824108_0_0_10"/>
<dbReference type="EMBL" id="CP001769">
    <property type="protein sequence ID" value="ADB41828.1"/>
    <property type="molecule type" value="Genomic_DNA"/>
</dbReference>
<proteinExistence type="predicted"/>
<dbReference type="RefSeq" id="WP_012930318.1">
    <property type="nucleotide sequence ID" value="NC_013730.1"/>
</dbReference>
<dbReference type="KEGG" id="sli:Slin_5864"/>
<dbReference type="AlphaFoldDB" id="D2QSP6"/>
<evidence type="ECO:0000313" key="2">
    <source>
        <dbReference type="Proteomes" id="UP000002028"/>
    </source>
</evidence>
<gene>
    <name evidence="1" type="ordered locus">Slin_5864</name>
</gene>
<reference evidence="1 2" key="1">
    <citation type="journal article" date="2010" name="Stand. Genomic Sci.">
        <title>Complete genome sequence of Spirosoma linguale type strain (1).</title>
        <authorList>
            <person name="Lail K."/>
            <person name="Sikorski J."/>
            <person name="Saunders E."/>
            <person name="Lapidus A."/>
            <person name="Glavina Del Rio T."/>
            <person name="Copeland A."/>
            <person name="Tice H."/>
            <person name="Cheng J.-F."/>
            <person name="Lucas S."/>
            <person name="Nolan M."/>
            <person name="Bruce D."/>
            <person name="Goodwin L."/>
            <person name="Pitluck S."/>
            <person name="Ivanova N."/>
            <person name="Mavromatis K."/>
            <person name="Ovchinnikova G."/>
            <person name="Pati A."/>
            <person name="Chen A."/>
            <person name="Palaniappan K."/>
            <person name="Land M."/>
            <person name="Hauser L."/>
            <person name="Chang Y.-J."/>
            <person name="Jeffries C.D."/>
            <person name="Chain P."/>
            <person name="Brettin T."/>
            <person name="Detter J.C."/>
            <person name="Schuetze A."/>
            <person name="Rohde M."/>
            <person name="Tindall B.J."/>
            <person name="Goeker M."/>
            <person name="Bristow J."/>
            <person name="Eisen J.A."/>
            <person name="Markowitz V."/>
            <person name="Hugenholtz P."/>
            <person name="Kyrpides N.C."/>
            <person name="Klenk H.-P."/>
            <person name="Chen F."/>
        </authorList>
    </citation>
    <scope>NUCLEOTIDE SEQUENCE [LARGE SCALE GENOMIC DNA]</scope>
    <source>
        <strain evidence="2">ATCC 33905 / DSM 74 / LMG 10896 / Claus 1</strain>
    </source>
</reference>
<evidence type="ECO:0000313" key="1">
    <source>
        <dbReference type="EMBL" id="ADB41828.1"/>
    </source>
</evidence>
<dbReference type="Proteomes" id="UP000002028">
    <property type="component" value="Chromosome"/>
</dbReference>